<dbReference type="EMBL" id="KV878348">
    <property type="protein sequence ID" value="OJJ44402.1"/>
    <property type="molecule type" value="Genomic_DNA"/>
</dbReference>
<protein>
    <submittedName>
        <fullName evidence="1">Uncharacterized protein</fullName>
    </submittedName>
</protein>
<dbReference type="GeneID" id="34614859"/>
<dbReference type="Proteomes" id="UP000184188">
    <property type="component" value="Unassembled WGS sequence"/>
</dbReference>
<evidence type="ECO:0000313" key="1">
    <source>
        <dbReference type="EMBL" id="OJJ44402.1"/>
    </source>
</evidence>
<name>A0A1L9SB53_9EURO</name>
<sequence length="243" mass="24010">TGQLATDLAPGVHQILTVTGQDSKTLLVELSPDVAELLAGVSLPALGVSVGSVVASAGSVGDLLAKLASPAEGLLTVIGEDTSYLLVQLSADVASLVSGLGLPSVGVPVGAILATVGSHIKRTDGRILSDLASDVNSTLTVISQDLKPLVLRLSSEVASLFSGLELASLGVPLGSVIASASTVADLVNDTAPDVRNVVSVVDTDGSALLVKLSGPVVSLVVTVGLPSISTPIGTIVKTAGTNL</sequence>
<dbReference type="OrthoDB" id="3798541at2759"/>
<proteinExistence type="predicted"/>
<dbReference type="AlphaFoldDB" id="A0A1L9SB53"/>
<accession>A0A1L9SB53</accession>
<feature type="non-terminal residue" evidence="1">
    <location>
        <position position="243"/>
    </location>
</feature>
<organism evidence="1 2">
    <name type="scientific">Penicilliopsis zonata CBS 506.65</name>
    <dbReference type="NCBI Taxonomy" id="1073090"/>
    <lineage>
        <taxon>Eukaryota</taxon>
        <taxon>Fungi</taxon>
        <taxon>Dikarya</taxon>
        <taxon>Ascomycota</taxon>
        <taxon>Pezizomycotina</taxon>
        <taxon>Eurotiomycetes</taxon>
        <taxon>Eurotiomycetidae</taxon>
        <taxon>Eurotiales</taxon>
        <taxon>Aspergillaceae</taxon>
        <taxon>Penicilliopsis</taxon>
    </lineage>
</organism>
<evidence type="ECO:0000313" key="2">
    <source>
        <dbReference type="Proteomes" id="UP000184188"/>
    </source>
</evidence>
<reference evidence="2" key="1">
    <citation type="journal article" date="2017" name="Genome Biol.">
        <title>Comparative genomics reveals high biological diversity and specific adaptations in the industrially and medically important fungal genus Aspergillus.</title>
        <authorList>
            <person name="de Vries R.P."/>
            <person name="Riley R."/>
            <person name="Wiebenga A."/>
            <person name="Aguilar-Osorio G."/>
            <person name="Amillis S."/>
            <person name="Uchima C.A."/>
            <person name="Anderluh G."/>
            <person name="Asadollahi M."/>
            <person name="Askin M."/>
            <person name="Barry K."/>
            <person name="Battaglia E."/>
            <person name="Bayram O."/>
            <person name="Benocci T."/>
            <person name="Braus-Stromeyer S.A."/>
            <person name="Caldana C."/>
            <person name="Canovas D."/>
            <person name="Cerqueira G.C."/>
            <person name="Chen F."/>
            <person name="Chen W."/>
            <person name="Choi C."/>
            <person name="Clum A."/>
            <person name="Dos Santos R.A."/>
            <person name="Damasio A.R."/>
            <person name="Diallinas G."/>
            <person name="Emri T."/>
            <person name="Fekete E."/>
            <person name="Flipphi M."/>
            <person name="Freyberg S."/>
            <person name="Gallo A."/>
            <person name="Gournas C."/>
            <person name="Habgood R."/>
            <person name="Hainaut M."/>
            <person name="Harispe M.L."/>
            <person name="Henrissat B."/>
            <person name="Hilden K.S."/>
            <person name="Hope R."/>
            <person name="Hossain A."/>
            <person name="Karabika E."/>
            <person name="Karaffa L."/>
            <person name="Karanyi Z."/>
            <person name="Krasevec N."/>
            <person name="Kuo A."/>
            <person name="Kusch H."/>
            <person name="LaButti K."/>
            <person name="Lagendijk E.L."/>
            <person name="Lapidus A."/>
            <person name="Levasseur A."/>
            <person name="Lindquist E."/>
            <person name="Lipzen A."/>
            <person name="Logrieco A.F."/>
            <person name="MacCabe A."/>
            <person name="Maekelae M.R."/>
            <person name="Malavazi I."/>
            <person name="Melin P."/>
            <person name="Meyer V."/>
            <person name="Mielnichuk N."/>
            <person name="Miskei M."/>
            <person name="Molnar A.P."/>
            <person name="Mule G."/>
            <person name="Ngan C.Y."/>
            <person name="Orejas M."/>
            <person name="Orosz E."/>
            <person name="Ouedraogo J.P."/>
            <person name="Overkamp K.M."/>
            <person name="Park H.-S."/>
            <person name="Perrone G."/>
            <person name="Piumi F."/>
            <person name="Punt P.J."/>
            <person name="Ram A.F."/>
            <person name="Ramon A."/>
            <person name="Rauscher S."/>
            <person name="Record E."/>
            <person name="Riano-Pachon D.M."/>
            <person name="Robert V."/>
            <person name="Roehrig J."/>
            <person name="Ruller R."/>
            <person name="Salamov A."/>
            <person name="Salih N.S."/>
            <person name="Samson R.A."/>
            <person name="Sandor E."/>
            <person name="Sanguinetti M."/>
            <person name="Schuetze T."/>
            <person name="Sepcic K."/>
            <person name="Shelest E."/>
            <person name="Sherlock G."/>
            <person name="Sophianopoulou V."/>
            <person name="Squina F.M."/>
            <person name="Sun H."/>
            <person name="Susca A."/>
            <person name="Todd R.B."/>
            <person name="Tsang A."/>
            <person name="Unkles S.E."/>
            <person name="van de Wiele N."/>
            <person name="van Rossen-Uffink D."/>
            <person name="Oliveira J.V."/>
            <person name="Vesth T.C."/>
            <person name="Visser J."/>
            <person name="Yu J.-H."/>
            <person name="Zhou M."/>
            <person name="Andersen M.R."/>
            <person name="Archer D.B."/>
            <person name="Baker S.E."/>
            <person name="Benoit I."/>
            <person name="Brakhage A.A."/>
            <person name="Braus G.H."/>
            <person name="Fischer R."/>
            <person name="Frisvad J.C."/>
            <person name="Goldman G.H."/>
            <person name="Houbraken J."/>
            <person name="Oakley B."/>
            <person name="Pocsi I."/>
            <person name="Scazzocchio C."/>
            <person name="Seiboth B."/>
            <person name="vanKuyk P.A."/>
            <person name="Wortman J."/>
            <person name="Dyer P.S."/>
            <person name="Grigoriev I.V."/>
        </authorList>
    </citation>
    <scope>NUCLEOTIDE SEQUENCE [LARGE SCALE GENOMIC DNA]</scope>
    <source>
        <strain evidence="2">CBS 506.65</strain>
    </source>
</reference>
<feature type="non-terminal residue" evidence="1">
    <location>
        <position position="1"/>
    </location>
</feature>
<dbReference type="RefSeq" id="XP_022578912.1">
    <property type="nucleotide sequence ID" value="XM_022728395.1"/>
</dbReference>
<gene>
    <name evidence="1" type="ORF">ASPZODRAFT_47295</name>
</gene>
<dbReference type="VEuPathDB" id="FungiDB:ASPZODRAFT_47295"/>
<keyword evidence="2" id="KW-1185">Reference proteome</keyword>